<reference evidence="1 2" key="1">
    <citation type="journal article" date="2019" name="Nat. Ecol. Evol.">
        <title>Megaphylogeny resolves global patterns of mushroom evolution.</title>
        <authorList>
            <person name="Varga T."/>
            <person name="Krizsan K."/>
            <person name="Foldi C."/>
            <person name="Dima B."/>
            <person name="Sanchez-Garcia M."/>
            <person name="Sanchez-Ramirez S."/>
            <person name="Szollosi G.J."/>
            <person name="Szarkandi J.G."/>
            <person name="Papp V."/>
            <person name="Albert L."/>
            <person name="Andreopoulos W."/>
            <person name="Angelini C."/>
            <person name="Antonin V."/>
            <person name="Barry K.W."/>
            <person name="Bougher N.L."/>
            <person name="Buchanan P."/>
            <person name="Buyck B."/>
            <person name="Bense V."/>
            <person name="Catcheside P."/>
            <person name="Chovatia M."/>
            <person name="Cooper J."/>
            <person name="Damon W."/>
            <person name="Desjardin D."/>
            <person name="Finy P."/>
            <person name="Geml J."/>
            <person name="Haridas S."/>
            <person name="Hughes K."/>
            <person name="Justo A."/>
            <person name="Karasinski D."/>
            <person name="Kautmanova I."/>
            <person name="Kiss B."/>
            <person name="Kocsube S."/>
            <person name="Kotiranta H."/>
            <person name="LaButti K.M."/>
            <person name="Lechner B.E."/>
            <person name="Liimatainen K."/>
            <person name="Lipzen A."/>
            <person name="Lukacs Z."/>
            <person name="Mihaltcheva S."/>
            <person name="Morgado L.N."/>
            <person name="Niskanen T."/>
            <person name="Noordeloos M.E."/>
            <person name="Ohm R.A."/>
            <person name="Ortiz-Santana B."/>
            <person name="Ovrebo C."/>
            <person name="Racz N."/>
            <person name="Riley R."/>
            <person name="Savchenko A."/>
            <person name="Shiryaev A."/>
            <person name="Soop K."/>
            <person name="Spirin V."/>
            <person name="Szebenyi C."/>
            <person name="Tomsovsky M."/>
            <person name="Tulloss R.E."/>
            <person name="Uehling J."/>
            <person name="Grigoriev I.V."/>
            <person name="Vagvolgyi C."/>
            <person name="Papp T."/>
            <person name="Martin F.M."/>
            <person name="Miettinen O."/>
            <person name="Hibbett D.S."/>
            <person name="Nagy L.G."/>
        </authorList>
    </citation>
    <scope>NUCLEOTIDE SEQUENCE [LARGE SCALE GENOMIC DNA]</scope>
    <source>
        <strain evidence="1 2">NL-1719</strain>
    </source>
</reference>
<sequence length="51" mass="5785">MDHIPRRESPEVMSHLFSTEHYMASTIRVIINLEAAGTTSTNLSSKLLQNR</sequence>
<dbReference type="Proteomes" id="UP000308600">
    <property type="component" value="Unassembled WGS sequence"/>
</dbReference>
<keyword evidence="2" id="KW-1185">Reference proteome</keyword>
<gene>
    <name evidence="1" type="ORF">BDN72DRAFT_907227</name>
</gene>
<evidence type="ECO:0000313" key="2">
    <source>
        <dbReference type="Proteomes" id="UP000308600"/>
    </source>
</evidence>
<name>A0ACD2ZY41_9AGAR</name>
<dbReference type="EMBL" id="ML209789">
    <property type="protein sequence ID" value="TFK57979.1"/>
    <property type="molecule type" value="Genomic_DNA"/>
</dbReference>
<protein>
    <submittedName>
        <fullName evidence="1">Uncharacterized protein</fullName>
    </submittedName>
</protein>
<organism evidence="1 2">
    <name type="scientific">Pluteus cervinus</name>
    <dbReference type="NCBI Taxonomy" id="181527"/>
    <lineage>
        <taxon>Eukaryota</taxon>
        <taxon>Fungi</taxon>
        <taxon>Dikarya</taxon>
        <taxon>Basidiomycota</taxon>
        <taxon>Agaricomycotina</taxon>
        <taxon>Agaricomycetes</taxon>
        <taxon>Agaricomycetidae</taxon>
        <taxon>Agaricales</taxon>
        <taxon>Pluteineae</taxon>
        <taxon>Pluteaceae</taxon>
        <taxon>Pluteus</taxon>
    </lineage>
</organism>
<accession>A0ACD2ZY41</accession>
<proteinExistence type="predicted"/>
<evidence type="ECO:0000313" key="1">
    <source>
        <dbReference type="EMBL" id="TFK57979.1"/>
    </source>
</evidence>